<proteinExistence type="predicted"/>
<reference evidence="2 3" key="1">
    <citation type="submission" date="2020-08" db="EMBL/GenBank/DDBJ databases">
        <title>Sequencing the genomes of 1000 actinobacteria strains.</title>
        <authorList>
            <person name="Klenk H.-P."/>
        </authorList>
    </citation>
    <scope>NUCLEOTIDE SEQUENCE [LARGE SCALE GENOMIC DNA]</scope>
    <source>
        <strain evidence="2 3">DSM 43851</strain>
    </source>
</reference>
<dbReference type="RefSeq" id="WP_184867399.1">
    <property type="nucleotide sequence ID" value="NZ_JACHIR010000001.1"/>
</dbReference>
<organism evidence="2 3">
    <name type="scientific">Kutzneria kofuensis</name>
    <dbReference type="NCBI Taxonomy" id="103725"/>
    <lineage>
        <taxon>Bacteria</taxon>
        <taxon>Bacillati</taxon>
        <taxon>Actinomycetota</taxon>
        <taxon>Actinomycetes</taxon>
        <taxon>Pseudonocardiales</taxon>
        <taxon>Pseudonocardiaceae</taxon>
        <taxon>Kutzneria</taxon>
    </lineage>
</organism>
<keyword evidence="2" id="KW-0413">Isomerase</keyword>
<dbReference type="GO" id="GO:0016853">
    <property type="term" value="F:isomerase activity"/>
    <property type="evidence" value="ECO:0007669"/>
    <property type="project" value="UniProtKB-KW"/>
</dbReference>
<dbReference type="AlphaFoldDB" id="A0A7W9KN58"/>
<dbReference type="SUPFAM" id="SSF54427">
    <property type="entry name" value="NTF2-like"/>
    <property type="match status" value="1"/>
</dbReference>
<dbReference type="EMBL" id="JACHIR010000001">
    <property type="protein sequence ID" value="MBB5895633.1"/>
    <property type="molecule type" value="Genomic_DNA"/>
</dbReference>
<comment type="caution">
    <text evidence="2">The sequence shown here is derived from an EMBL/GenBank/DDBJ whole genome shotgun (WGS) entry which is preliminary data.</text>
</comment>
<dbReference type="InterPro" id="IPR027843">
    <property type="entry name" value="DUF4440"/>
</dbReference>
<dbReference type="Gene3D" id="3.10.450.50">
    <property type="match status" value="1"/>
</dbReference>
<accession>A0A7W9KN58</accession>
<sequence>MTSIDELENRWARAEIAGDVSTLDELATESFTLVGPFGFVLDKTQWLDRYRSGDLVTSELDWRDRQVREIGDTALVVGVHEQKAAYRGTPSDGQFRSTHIWVREHDGWRLAGTQLSPIGRPA</sequence>
<keyword evidence="3" id="KW-1185">Reference proteome</keyword>
<evidence type="ECO:0000259" key="1">
    <source>
        <dbReference type="Pfam" id="PF14534"/>
    </source>
</evidence>
<dbReference type="Proteomes" id="UP000585638">
    <property type="component" value="Unassembled WGS sequence"/>
</dbReference>
<feature type="domain" description="DUF4440" evidence="1">
    <location>
        <begin position="4"/>
        <end position="110"/>
    </location>
</feature>
<protein>
    <submittedName>
        <fullName evidence="2">Ketosteroid isomerase-like protein</fullName>
    </submittedName>
</protein>
<evidence type="ECO:0000313" key="3">
    <source>
        <dbReference type="Proteomes" id="UP000585638"/>
    </source>
</evidence>
<gene>
    <name evidence="2" type="ORF">BJ998_006829</name>
</gene>
<dbReference type="Pfam" id="PF14534">
    <property type="entry name" value="DUF4440"/>
    <property type="match status" value="1"/>
</dbReference>
<name>A0A7W9KN58_9PSEU</name>
<evidence type="ECO:0000313" key="2">
    <source>
        <dbReference type="EMBL" id="MBB5895633.1"/>
    </source>
</evidence>
<dbReference type="InterPro" id="IPR032710">
    <property type="entry name" value="NTF2-like_dom_sf"/>
</dbReference>